<comment type="caution">
    <text evidence="1">The sequence shown here is derived from an EMBL/GenBank/DDBJ whole genome shotgun (WGS) entry which is preliminary data.</text>
</comment>
<reference evidence="1 2" key="1">
    <citation type="journal article" date="2022" name="bioRxiv">
        <title>Genomics of Preaxostyla Flagellates Illuminates Evolutionary Transitions and the Path Towards Mitochondrial Loss.</title>
        <authorList>
            <person name="Novak L.V.F."/>
            <person name="Treitli S.C."/>
            <person name="Pyrih J."/>
            <person name="Halakuc P."/>
            <person name="Pipaliya S.V."/>
            <person name="Vacek V."/>
            <person name="Brzon O."/>
            <person name="Soukal P."/>
            <person name="Eme L."/>
            <person name="Dacks J.B."/>
            <person name="Karnkowska A."/>
            <person name="Elias M."/>
            <person name="Hampl V."/>
        </authorList>
    </citation>
    <scope>NUCLEOTIDE SEQUENCE [LARGE SCALE GENOMIC DNA]</scope>
    <source>
        <strain evidence="1">NAU3</strain>
        <tissue evidence="1">Gut</tissue>
    </source>
</reference>
<dbReference type="SUPFAM" id="SSF48371">
    <property type="entry name" value="ARM repeat"/>
    <property type="match status" value="1"/>
</dbReference>
<sequence length="356" mass="39707">MEEESAALNKTNDFCLNHFPEPRWSIDTFQEPFLYSNTNSELSFDDKSSIYNSLVALVKTKYPFGDPLQDKVIRFLKSLGPQWGRQDQANQMVTDLVPSSGGSTSGFIDSIVVLLSSPHSTVVDAALSFLFKTLYHSSPAIQDCLVESDLISNVLATVQPHTLPISGNEEIFDKLVNIIQNSAILASPLSLFGLGVTAAVEKSNHREMILQKVVIPSSQFVTFLISNRYILNELLLNSFMALLCAFLEMGPFHRPTLEFVLASPVAMGFSDCLSFIEYGNCLRNILINITLSLEKWKREGPEVSQSGKRMLQALFSEGFEDTLEQMIRKKNKGYGSSIDEFCHSITQLLGLNVKRQ</sequence>
<proteinExistence type="predicted"/>
<keyword evidence="2" id="KW-1185">Reference proteome</keyword>
<dbReference type="InterPro" id="IPR016024">
    <property type="entry name" value="ARM-type_fold"/>
</dbReference>
<dbReference type="EMBL" id="JARBJD010000015">
    <property type="protein sequence ID" value="KAK2961663.1"/>
    <property type="molecule type" value="Genomic_DNA"/>
</dbReference>
<name>A0ABQ9YD21_9EUKA</name>
<evidence type="ECO:0000313" key="2">
    <source>
        <dbReference type="Proteomes" id="UP001281761"/>
    </source>
</evidence>
<dbReference type="Proteomes" id="UP001281761">
    <property type="component" value="Unassembled WGS sequence"/>
</dbReference>
<gene>
    <name evidence="1" type="ORF">BLNAU_3461</name>
</gene>
<organism evidence="1 2">
    <name type="scientific">Blattamonas nauphoetae</name>
    <dbReference type="NCBI Taxonomy" id="2049346"/>
    <lineage>
        <taxon>Eukaryota</taxon>
        <taxon>Metamonada</taxon>
        <taxon>Preaxostyla</taxon>
        <taxon>Oxymonadida</taxon>
        <taxon>Blattamonas</taxon>
    </lineage>
</organism>
<evidence type="ECO:0000313" key="1">
    <source>
        <dbReference type="EMBL" id="KAK2961663.1"/>
    </source>
</evidence>
<accession>A0ABQ9YD21</accession>
<protein>
    <submittedName>
        <fullName evidence="1">Uncharacterized protein</fullName>
    </submittedName>
</protein>